<dbReference type="GeneID" id="17304461"/>
<proteinExistence type="predicted"/>
<dbReference type="SUPFAM" id="SSF47954">
    <property type="entry name" value="Cyclin-like"/>
    <property type="match status" value="1"/>
</dbReference>
<keyword evidence="1" id="KW-0805">Transcription regulation</keyword>
<dbReference type="Proteomes" id="UP000011087">
    <property type="component" value="Unassembled WGS sequence"/>
</dbReference>
<dbReference type="EnsemblProtists" id="EKX47828">
    <property type="protein sequence ID" value="EKX47828"/>
    <property type="gene ID" value="GUITHDRAFT_106376"/>
</dbReference>
<dbReference type="PaxDb" id="55529-EKX47828"/>
<dbReference type="AlphaFoldDB" id="L1JH42"/>
<organism evidence="4">
    <name type="scientific">Guillardia theta (strain CCMP2712)</name>
    <name type="common">Cryptophyte</name>
    <dbReference type="NCBI Taxonomy" id="905079"/>
    <lineage>
        <taxon>Eukaryota</taxon>
        <taxon>Cryptophyceae</taxon>
        <taxon>Pyrenomonadales</taxon>
        <taxon>Geminigeraceae</taxon>
        <taxon>Guillardia</taxon>
    </lineage>
</organism>
<dbReference type="CDD" id="cd00043">
    <property type="entry name" value="CYCLIN_SF"/>
    <property type="match status" value="1"/>
</dbReference>
<dbReference type="SUPFAM" id="SSF50156">
    <property type="entry name" value="PDZ domain-like"/>
    <property type="match status" value="1"/>
</dbReference>
<evidence type="ECO:0000256" key="1">
    <source>
        <dbReference type="ARBA" id="ARBA00023015"/>
    </source>
</evidence>
<dbReference type="GO" id="GO:0070897">
    <property type="term" value="P:transcription preinitiation complex assembly"/>
    <property type="evidence" value="ECO:0007669"/>
    <property type="project" value="InterPro"/>
</dbReference>
<dbReference type="Gene3D" id="2.30.42.10">
    <property type="match status" value="1"/>
</dbReference>
<reference evidence="5" key="3">
    <citation type="submission" date="2015-06" db="UniProtKB">
        <authorList>
            <consortium name="EnsemblProtists"/>
        </authorList>
    </citation>
    <scope>IDENTIFICATION</scope>
</reference>
<accession>L1JH42</accession>
<feature type="region of interest" description="Disordered" evidence="3">
    <location>
        <begin position="136"/>
        <end position="155"/>
    </location>
</feature>
<protein>
    <recommendedName>
        <fullName evidence="7">Transcription initiation factor IIB</fullName>
    </recommendedName>
</protein>
<reference evidence="4 6" key="1">
    <citation type="journal article" date="2012" name="Nature">
        <title>Algal genomes reveal evolutionary mosaicism and the fate of nucleomorphs.</title>
        <authorList>
            <consortium name="DOE Joint Genome Institute"/>
            <person name="Curtis B.A."/>
            <person name="Tanifuji G."/>
            <person name="Burki F."/>
            <person name="Gruber A."/>
            <person name="Irimia M."/>
            <person name="Maruyama S."/>
            <person name="Arias M.C."/>
            <person name="Ball S.G."/>
            <person name="Gile G.H."/>
            <person name="Hirakawa Y."/>
            <person name="Hopkins J.F."/>
            <person name="Kuo A."/>
            <person name="Rensing S.A."/>
            <person name="Schmutz J."/>
            <person name="Symeonidi A."/>
            <person name="Elias M."/>
            <person name="Eveleigh R.J."/>
            <person name="Herman E.K."/>
            <person name="Klute M.J."/>
            <person name="Nakayama T."/>
            <person name="Obornik M."/>
            <person name="Reyes-Prieto A."/>
            <person name="Armbrust E.V."/>
            <person name="Aves S.J."/>
            <person name="Beiko R.G."/>
            <person name="Coutinho P."/>
            <person name="Dacks J.B."/>
            <person name="Durnford D.G."/>
            <person name="Fast N.M."/>
            <person name="Green B.R."/>
            <person name="Grisdale C.J."/>
            <person name="Hempel F."/>
            <person name="Henrissat B."/>
            <person name="Hoppner M.P."/>
            <person name="Ishida K."/>
            <person name="Kim E."/>
            <person name="Koreny L."/>
            <person name="Kroth P.G."/>
            <person name="Liu Y."/>
            <person name="Malik S.B."/>
            <person name="Maier U.G."/>
            <person name="McRose D."/>
            <person name="Mock T."/>
            <person name="Neilson J.A."/>
            <person name="Onodera N.T."/>
            <person name="Poole A.M."/>
            <person name="Pritham E.J."/>
            <person name="Richards T.A."/>
            <person name="Rocap G."/>
            <person name="Roy S.W."/>
            <person name="Sarai C."/>
            <person name="Schaack S."/>
            <person name="Shirato S."/>
            <person name="Slamovits C.H."/>
            <person name="Spencer D.F."/>
            <person name="Suzuki S."/>
            <person name="Worden A.Z."/>
            <person name="Zauner S."/>
            <person name="Barry K."/>
            <person name="Bell C."/>
            <person name="Bharti A.K."/>
            <person name="Crow J.A."/>
            <person name="Grimwood J."/>
            <person name="Kramer R."/>
            <person name="Lindquist E."/>
            <person name="Lucas S."/>
            <person name="Salamov A."/>
            <person name="McFadden G.I."/>
            <person name="Lane C.E."/>
            <person name="Keeling P.J."/>
            <person name="Gray M.W."/>
            <person name="Grigoriev I.V."/>
            <person name="Archibald J.M."/>
        </authorList>
    </citation>
    <scope>NUCLEOTIDE SEQUENCE</scope>
    <source>
        <strain evidence="4 6">CCMP2712</strain>
    </source>
</reference>
<dbReference type="InterPro" id="IPR036915">
    <property type="entry name" value="Cyclin-like_sf"/>
</dbReference>
<reference evidence="6" key="2">
    <citation type="submission" date="2012-11" db="EMBL/GenBank/DDBJ databases">
        <authorList>
            <person name="Kuo A."/>
            <person name="Curtis B.A."/>
            <person name="Tanifuji G."/>
            <person name="Burki F."/>
            <person name="Gruber A."/>
            <person name="Irimia M."/>
            <person name="Maruyama S."/>
            <person name="Arias M.C."/>
            <person name="Ball S.G."/>
            <person name="Gile G.H."/>
            <person name="Hirakawa Y."/>
            <person name="Hopkins J.F."/>
            <person name="Rensing S.A."/>
            <person name="Schmutz J."/>
            <person name="Symeonidi A."/>
            <person name="Elias M."/>
            <person name="Eveleigh R.J."/>
            <person name="Herman E.K."/>
            <person name="Klute M.J."/>
            <person name="Nakayama T."/>
            <person name="Obornik M."/>
            <person name="Reyes-Prieto A."/>
            <person name="Armbrust E.V."/>
            <person name="Aves S.J."/>
            <person name="Beiko R.G."/>
            <person name="Coutinho P."/>
            <person name="Dacks J.B."/>
            <person name="Durnford D.G."/>
            <person name="Fast N.M."/>
            <person name="Green B.R."/>
            <person name="Grisdale C."/>
            <person name="Hempe F."/>
            <person name="Henrissat B."/>
            <person name="Hoppner M.P."/>
            <person name="Ishida K.-I."/>
            <person name="Kim E."/>
            <person name="Koreny L."/>
            <person name="Kroth P.G."/>
            <person name="Liu Y."/>
            <person name="Malik S.-B."/>
            <person name="Maier U.G."/>
            <person name="McRose D."/>
            <person name="Mock T."/>
            <person name="Neilson J.A."/>
            <person name="Onodera N.T."/>
            <person name="Poole A.M."/>
            <person name="Pritham E.J."/>
            <person name="Richards T.A."/>
            <person name="Rocap G."/>
            <person name="Roy S.W."/>
            <person name="Sarai C."/>
            <person name="Schaack S."/>
            <person name="Shirato S."/>
            <person name="Slamovits C.H."/>
            <person name="Spencer D.F."/>
            <person name="Suzuki S."/>
            <person name="Worden A.Z."/>
            <person name="Zauner S."/>
            <person name="Barry K."/>
            <person name="Bell C."/>
            <person name="Bharti A.K."/>
            <person name="Crow J.A."/>
            <person name="Grimwood J."/>
            <person name="Kramer R."/>
            <person name="Lindquist E."/>
            <person name="Lucas S."/>
            <person name="Salamov A."/>
            <person name="McFadden G.I."/>
            <person name="Lane C.E."/>
            <person name="Keeling P.J."/>
            <person name="Gray M.W."/>
            <person name="Grigoriev I.V."/>
            <person name="Archibald J.M."/>
        </authorList>
    </citation>
    <scope>NUCLEOTIDE SEQUENCE</scope>
    <source>
        <strain evidence="6">CCMP2712</strain>
    </source>
</reference>
<dbReference type="Gene3D" id="1.10.472.170">
    <property type="match status" value="1"/>
</dbReference>
<dbReference type="InterPro" id="IPR036034">
    <property type="entry name" value="PDZ_sf"/>
</dbReference>
<dbReference type="OrthoDB" id="25790at2759"/>
<evidence type="ECO:0000313" key="4">
    <source>
        <dbReference type="EMBL" id="EKX47828.1"/>
    </source>
</evidence>
<dbReference type="RefSeq" id="XP_005834808.1">
    <property type="nucleotide sequence ID" value="XM_005834751.1"/>
</dbReference>
<evidence type="ECO:0000313" key="6">
    <source>
        <dbReference type="Proteomes" id="UP000011087"/>
    </source>
</evidence>
<evidence type="ECO:0000256" key="3">
    <source>
        <dbReference type="SAM" id="MobiDB-lite"/>
    </source>
</evidence>
<evidence type="ECO:0000313" key="5">
    <source>
        <dbReference type="EnsemblProtists" id="EKX47828"/>
    </source>
</evidence>
<dbReference type="EMBL" id="JH992988">
    <property type="protein sequence ID" value="EKX47828.1"/>
    <property type="molecule type" value="Genomic_DNA"/>
</dbReference>
<dbReference type="HOGENOM" id="CLU_788578_0_0_1"/>
<gene>
    <name evidence="4" type="ORF">GUITHDRAFT_106376</name>
</gene>
<keyword evidence="2" id="KW-0804">Transcription</keyword>
<sequence length="359" mass="38858">MHKTRQLVVDFESESWGICARLRERDAFAVPIRVSRVKADSEAHAKGVQEGDCIVKLEYDDTVEYVRHDGRHPKLLAGGSCRVTLARVLRDACRSCGASDMQVIERDAIVVCTHCGVVHRSSPYQFVLVEGPKSPTCAGGSSGPAAGSKRPVDGDDARAGCSKRAKLGAADVPDPYMAELRGLISELGEKLEVTQQVRQEALGIAARMPRNKSRLVVYVSAALFLACKELGQSRTMREVCQATGAAFYKVSRCAMKRNQGTRPQAYDQLLDRFLGRLDLPQSYAADAVRLQSGSHIQGAPATVAAELIYKVWAGRAGGKADLRKVAEACGVGASYLQGRIKARDCQRESKPAVTVGGRR</sequence>
<dbReference type="InterPro" id="IPR000812">
    <property type="entry name" value="TFIIB"/>
</dbReference>
<evidence type="ECO:0000256" key="2">
    <source>
        <dbReference type="ARBA" id="ARBA00023163"/>
    </source>
</evidence>
<name>L1JH42_GUITC</name>
<dbReference type="KEGG" id="gtt:GUITHDRAFT_106376"/>
<evidence type="ECO:0008006" key="7">
    <source>
        <dbReference type="Google" id="ProtNLM"/>
    </source>
</evidence>
<dbReference type="PRINTS" id="PR00685">
    <property type="entry name" value="TIFACTORIIB"/>
</dbReference>
<keyword evidence="6" id="KW-1185">Reference proteome</keyword>